<evidence type="ECO:0000256" key="2">
    <source>
        <dbReference type="ARBA" id="ARBA00022737"/>
    </source>
</evidence>
<feature type="repeat" description="TPR" evidence="4">
    <location>
        <begin position="162"/>
        <end position="195"/>
    </location>
</feature>
<dbReference type="InterPro" id="IPR011990">
    <property type="entry name" value="TPR-like_helical_dom_sf"/>
</dbReference>
<sequence length="715" mass="79604">MASHDLRIPSLLIPHTPPHHTKLPSSRSKPFPQSPHFPKPLRDASLRSSNNNNEERPPTSLPVNSRSSSIWSFDSLFPKPVFFDQTTANSTSDAPPQTSGSTNLPLQPPPSFPPNSTSPIPSSSPSLPPQIPKLFDWRGGPDQTTYLPSPSSSPFGPLKVNLDKLTYLGRKALMRGKIDEAMEFYEEAIGLDKKDGRGWLGLSRCYSKRRNFKEAEKYLEVGLHHCDDNEYLLQSMGALKERIGSLSEAERWYAKAVRVMPSHAASWISLAQLRTRKLGQGVGIGRMCFINAEYEMRLAHKNSSHLYSAWGGMEYKQGGDVDTARDLFRKALELDERSSATWLQLGVMEGDIGNFKAAQDCFESCLEYDKKNSRIFQAYAILESKNSKGGKSSERKAIDLFEQALRYKKYDAGVLQAYALYVAKLGDLESARNLLEKGSKANPRHAPVWQAWGVLETRFGDTDEARRVFQEGIWACAQAGGGQSGGRRCAKLWQAWGVMESSVGDFSAARRCFNRALDADRRNVAAVTAWALMEEEVGSGKKDARMIFERGLKQFSSPPSEAKIALWDGYELMEKNSGDLRAAAQIVDRKMSDTMVDETFKQVAAASFPPLPGAKIVREQEQGYDDLAALTEKAPKPPDEEVMEWKRRKDATLKEGQIWMSEDGFVEGKMPRKKMNKANSVKGLKKKTPTKGTTGILVNKKVVKGRGEPPGNNKK</sequence>
<dbReference type="SUPFAM" id="SSF48452">
    <property type="entry name" value="TPR-like"/>
    <property type="match status" value="3"/>
</dbReference>
<comment type="subcellular location">
    <subcellularLocation>
        <location evidence="1">Nucleus</location>
    </subcellularLocation>
</comment>
<dbReference type="SMART" id="SM00386">
    <property type="entry name" value="HAT"/>
    <property type="match status" value="6"/>
</dbReference>
<dbReference type="InterPro" id="IPR019734">
    <property type="entry name" value="TPR_rpt"/>
</dbReference>
<reference evidence="8" key="1">
    <citation type="journal article" date="2023" name="Commun. Biol.">
        <title>Genome analysis of Parmales, the sister group of diatoms, reveals the evolutionary specialization of diatoms from phago-mixotrophs to photoautotrophs.</title>
        <authorList>
            <person name="Ban H."/>
            <person name="Sato S."/>
            <person name="Yoshikawa S."/>
            <person name="Yamada K."/>
            <person name="Nakamura Y."/>
            <person name="Ichinomiya M."/>
            <person name="Sato N."/>
            <person name="Blanc-Mathieu R."/>
            <person name="Endo H."/>
            <person name="Kuwata A."/>
            <person name="Ogata H."/>
        </authorList>
    </citation>
    <scope>NUCLEOTIDE SEQUENCE [LARGE SCALE GENOMIC DNA]</scope>
    <source>
        <strain evidence="8">NIES 3700</strain>
    </source>
</reference>
<feature type="repeat" description="TPR" evidence="4">
    <location>
        <begin position="339"/>
        <end position="372"/>
    </location>
</feature>
<dbReference type="SMART" id="SM00028">
    <property type="entry name" value="TPR"/>
    <property type="match status" value="7"/>
</dbReference>
<evidence type="ECO:0000256" key="5">
    <source>
        <dbReference type="SAM" id="MobiDB-lite"/>
    </source>
</evidence>
<feature type="repeat" description="TPR" evidence="4">
    <location>
        <begin position="490"/>
        <end position="523"/>
    </location>
</feature>
<dbReference type="AlphaFoldDB" id="A0A9W7FRK6"/>
<dbReference type="InterPro" id="IPR008847">
    <property type="entry name" value="Suf"/>
</dbReference>
<dbReference type="Proteomes" id="UP001165122">
    <property type="component" value="Unassembled WGS sequence"/>
</dbReference>
<evidence type="ECO:0000313" key="8">
    <source>
        <dbReference type="Proteomes" id="UP001165122"/>
    </source>
</evidence>
<keyword evidence="8" id="KW-1185">Reference proteome</keyword>
<feature type="repeat" description="TPR" evidence="4">
    <location>
        <begin position="230"/>
        <end position="263"/>
    </location>
</feature>
<gene>
    <name evidence="7" type="ORF">TrLO_g3767</name>
</gene>
<dbReference type="InterPro" id="IPR044624">
    <property type="entry name" value="Mbb1-like"/>
</dbReference>
<dbReference type="PANTHER" id="PTHR44917">
    <property type="entry name" value="PROTEIN HIGH CHLOROPHYLL FLUORESCENT 107"/>
    <property type="match status" value="1"/>
</dbReference>
<dbReference type="Pfam" id="PF05843">
    <property type="entry name" value="Suf"/>
    <property type="match status" value="1"/>
</dbReference>
<comment type="caution">
    <text evidence="7">The sequence shown here is derived from an EMBL/GenBank/DDBJ whole genome shotgun (WGS) entry which is preliminary data.</text>
</comment>
<name>A0A9W7FRK6_9STRA</name>
<evidence type="ECO:0000259" key="6">
    <source>
        <dbReference type="Pfam" id="PF05843"/>
    </source>
</evidence>
<keyword evidence="4" id="KW-0802">TPR repeat</keyword>
<feature type="domain" description="Suppressor of forked" evidence="6">
    <location>
        <begin position="200"/>
        <end position="467"/>
    </location>
</feature>
<protein>
    <recommendedName>
        <fullName evidence="6">Suppressor of forked domain-containing protein</fullName>
    </recommendedName>
</protein>
<organism evidence="7 8">
    <name type="scientific">Triparma laevis f. longispina</name>
    <dbReference type="NCBI Taxonomy" id="1714387"/>
    <lineage>
        <taxon>Eukaryota</taxon>
        <taxon>Sar</taxon>
        <taxon>Stramenopiles</taxon>
        <taxon>Ochrophyta</taxon>
        <taxon>Bolidophyceae</taxon>
        <taxon>Parmales</taxon>
        <taxon>Triparmaceae</taxon>
        <taxon>Triparma</taxon>
    </lineage>
</organism>
<dbReference type="InterPro" id="IPR003107">
    <property type="entry name" value="HAT"/>
</dbReference>
<feature type="compositionally biased region" description="Low complexity" evidence="5">
    <location>
        <begin position="114"/>
        <end position="125"/>
    </location>
</feature>
<dbReference type="EMBL" id="BRXW01000262">
    <property type="protein sequence ID" value="GMI16718.1"/>
    <property type="molecule type" value="Genomic_DNA"/>
</dbReference>
<feature type="compositionally biased region" description="Polar residues" evidence="5">
    <location>
        <begin position="86"/>
        <end position="101"/>
    </location>
</feature>
<dbReference type="Gene3D" id="1.25.40.10">
    <property type="entry name" value="Tetratricopeptide repeat domain"/>
    <property type="match status" value="3"/>
</dbReference>
<dbReference type="Pfam" id="PF13181">
    <property type="entry name" value="TPR_8"/>
    <property type="match status" value="1"/>
</dbReference>
<accession>A0A9W7FRK6</accession>
<evidence type="ECO:0000313" key="7">
    <source>
        <dbReference type="EMBL" id="GMI16718.1"/>
    </source>
</evidence>
<feature type="region of interest" description="Disordered" evidence="5">
    <location>
        <begin position="86"/>
        <end position="153"/>
    </location>
</feature>
<feature type="region of interest" description="Disordered" evidence="5">
    <location>
        <begin position="1"/>
        <end position="66"/>
    </location>
</feature>
<evidence type="ECO:0000256" key="4">
    <source>
        <dbReference type="PROSITE-ProRule" id="PRU00339"/>
    </source>
</evidence>
<keyword evidence="2" id="KW-0677">Repeat</keyword>
<feature type="region of interest" description="Disordered" evidence="5">
    <location>
        <begin position="674"/>
        <end position="715"/>
    </location>
</feature>
<dbReference type="PANTHER" id="PTHR44917:SF1">
    <property type="entry name" value="PROTEIN HIGH CHLOROPHYLL FLUORESCENT 107"/>
    <property type="match status" value="1"/>
</dbReference>
<evidence type="ECO:0000256" key="1">
    <source>
        <dbReference type="ARBA" id="ARBA00004123"/>
    </source>
</evidence>
<evidence type="ECO:0000256" key="3">
    <source>
        <dbReference type="ARBA" id="ARBA00023242"/>
    </source>
</evidence>
<dbReference type="PROSITE" id="PS50005">
    <property type="entry name" value="TPR"/>
    <property type="match status" value="4"/>
</dbReference>
<keyword evidence="3" id="KW-0539">Nucleus</keyword>
<proteinExistence type="predicted"/>
<dbReference type="GO" id="GO:0003729">
    <property type="term" value="F:mRNA binding"/>
    <property type="evidence" value="ECO:0007669"/>
    <property type="project" value="InterPro"/>
</dbReference>
<dbReference type="GO" id="GO:0006397">
    <property type="term" value="P:mRNA processing"/>
    <property type="evidence" value="ECO:0007669"/>
    <property type="project" value="InterPro"/>
</dbReference>
<dbReference type="GO" id="GO:0005634">
    <property type="term" value="C:nucleus"/>
    <property type="evidence" value="ECO:0007669"/>
    <property type="project" value="UniProtKB-SubCell"/>
</dbReference>
<dbReference type="OrthoDB" id="541719at2759"/>